<gene>
    <name evidence="4" type="ORF">ZIOFF_058128</name>
</gene>
<keyword evidence="2" id="KW-0804">Transcription</keyword>
<protein>
    <submittedName>
        <fullName evidence="4">Uncharacterized protein</fullName>
    </submittedName>
</protein>
<keyword evidence="1" id="KW-0805">Transcription regulation</keyword>
<proteinExistence type="inferred from homology"/>
<dbReference type="EMBL" id="JACMSC010000016">
    <property type="protein sequence ID" value="KAG6481524.1"/>
    <property type="molecule type" value="Genomic_DNA"/>
</dbReference>
<evidence type="ECO:0000313" key="4">
    <source>
        <dbReference type="EMBL" id="KAG6481524.1"/>
    </source>
</evidence>
<organism evidence="4 5">
    <name type="scientific">Zingiber officinale</name>
    <name type="common">Ginger</name>
    <name type="synonym">Amomum zingiber</name>
    <dbReference type="NCBI Taxonomy" id="94328"/>
    <lineage>
        <taxon>Eukaryota</taxon>
        <taxon>Viridiplantae</taxon>
        <taxon>Streptophyta</taxon>
        <taxon>Embryophyta</taxon>
        <taxon>Tracheophyta</taxon>
        <taxon>Spermatophyta</taxon>
        <taxon>Magnoliopsida</taxon>
        <taxon>Liliopsida</taxon>
        <taxon>Zingiberales</taxon>
        <taxon>Zingiberaceae</taxon>
        <taxon>Zingiber</taxon>
    </lineage>
</organism>
<sequence>MKGAPTIAISHQKEFLDLESSLAAIFDFATDSSTPLEFERMNHVFDQSGSLTISDIRPGPTLSSMVTLCSLQFPLSSRNNFGDSVNTVEGTLLDTLGVPDFLSMTQPAWQFQKELEEERKFLRSDDQIVINMEANCFCSPLKKKNKRRLRSKKPRRKNNAIIFQGVEKSPTERNWIWRKNEVSKISHSSHNKGSNGGKGLGKKISKRDVVLSSFIVPKLWQQMIEERQMNCSPRWNWKLVLSLLGGNASSSSEILKAYQLYLVAYPFKKISHFFSTQTILNVSEKAEKLHIIDFGIYYGFQWPSFMKVSFFQARWTSEA</sequence>
<evidence type="ECO:0000256" key="1">
    <source>
        <dbReference type="ARBA" id="ARBA00023015"/>
    </source>
</evidence>
<evidence type="ECO:0000256" key="2">
    <source>
        <dbReference type="ARBA" id="ARBA00023163"/>
    </source>
</evidence>
<name>A0A8J5FE22_ZINOF</name>
<comment type="caution">
    <text evidence="4">The sequence shown here is derived from an EMBL/GenBank/DDBJ whole genome shotgun (WGS) entry which is preliminary data.</text>
</comment>
<dbReference type="Pfam" id="PF03514">
    <property type="entry name" value="GRAS"/>
    <property type="match status" value="1"/>
</dbReference>
<dbReference type="AlphaFoldDB" id="A0A8J5FE22"/>
<dbReference type="Proteomes" id="UP000734854">
    <property type="component" value="Unassembled WGS sequence"/>
</dbReference>
<reference evidence="4 5" key="1">
    <citation type="submission" date="2020-08" db="EMBL/GenBank/DDBJ databases">
        <title>Plant Genome Project.</title>
        <authorList>
            <person name="Zhang R.-G."/>
        </authorList>
    </citation>
    <scope>NUCLEOTIDE SEQUENCE [LARGE SCALE GENOMIC DNA]</scope>
    <source>
        <tissue evidence="4">Rhizome</tissue>
    </source>
</reference>
<feature type="short sequence motif" description="VHIID" evidence="3">
    <location>
        <begin position="289"/>
        <end position="293"/>
    </location>
</feature>
<dbReference type="InterPro" id="IPR005202">
    <property type="entry name" value="TF_GRAS"/>
</dbReference>
<accession>A0A8J5FE22</accession>
<dbReference type="PANTHER" id="PTHR31636">
    <property type="entry name" value="OSJNBA0084A10.13 PROTEIN-RELATED"/>
    <property type="match status" value="1"/>
</dbReference>
<keyword evidence="5" id="KW-1185">Reference proteome</keyword>
<evidence type="ECO:0000256" key="3">
    <source>
        <dbReference type="PROSITE-ProRule" id="PRU01191"/>
    </source>
</evidence>
<comment type="caution">
    <text evidence="3">Lacks conserved residue(s) required for the propagation of feature annotation.</text>
</comment>
<comment type="similarity">
    <text evidence="3">Belongs to the GRAS family.</text>
</comment>
<evidence type="ECO:0000313" key="5">
    <source>
        <dbReference type="Proteomes" id="UP000734854"/>
    </source>
</evidence>
<dbReference type="PROSITE" id="PS50985">
    <property type="entry name" value="GRAS"/>
    <property type="match status" value="1"/>
</dbReference>